<dbReference type="HOGENOM" id="CLU_2307875_0_0_1"/>
<dbReference type="Proteomes" id="UP000031575">
    <property type="component" value="Unassembled WGS sequence"/>
</dbReference>
<dbReference type="EMBL" id="AWTV01000010">
    <property type="protein sequence ID" value="KIH87906.1"/>
    <property type="molecule type" value="Genomic_DNA"/>
</dbReference>
<evidence type="ECO:0000313" key="2">
    <source>
        <dbReference type="Proteomes" id="UP000031575"/>
    </source>
</evidence>
<dbReference type="VEuPathDB" id="FungiDB:SPBR_05405"/>
<evidence type="ECO:0000313" key="1">
    <source>
        <dbReference type="EMBL" id="KIH87906.1"/>
    </source>
</evidence>
<reference evidence="1 2" key="1">
    <citation type="journal article" date="2014" name="BMC Genomics">
        <title>Comparative genomics of the major fungal agents of human and animal Sporotrichosis: Sporothrix schenckii and Sporothrix brasiliensis.</title>
        <authorList>
            <person name="Teixeira M.M."/>
            <person name="de Almeida L.G."/>
            <person name="Kubitschek-Barreira P."/>
            <person name="Alves F.L."/>
            <person name="Kioshima E.S."/>
            <person name="Abadio A.K."/>
            <person name="Fernandes L."/>
            <person name="Derengowski L.S."/>
            <person name="Ferreira K.S."/>
            <person name="Souza R.C."/>
            <person name="Ruiz J.C."/>
            <person name="de Andrade N.C."/>
            <person name="Paes H.C."/>
            <person name="Nicola A.M."/>
            <person name="Albuquerque P."/>
            <person name="Gerber A.L."/>
            <person name="Martins V.P."/>
            <person name="Peconick L.D."/>
            <person name="Neto A.V."/>
            <person name="Chaucanez C.B."/>
            <person name="Silva P.A."/>
            <person name="Cunha O.L."/>
            <person name="de Oliveira F.F."/>
            <person name="dos Santos T.C."/>
            <person name="Barros A.L."/>
            <person name="Soares M.A."/>
            <person name="de Oliveira L.M."/>
            <person name="Marini M.M."/>
            <person name="Villalobos-Duno H."/>
            <person name="Cunha M.M."/>
            <person name="de Hoog S."/>
            <person name="da Silveira J.F."/>
            <person name="Henrissat B."/>
            <person name="Nino-Vega G.A."/>
            <person name="Cisalpino P.S."/>
            <person name="Mora-Montes H.M."/>
            <person name="Almeida S.R."/>
            <person name="Stajich J.E."/>
            <person name="Lopes-Bezerra L.M."/>
            <person name="Vasconcelos A.T."/>
            <person name="Felipe M.S."/>
        </authorList>
    </citation>
    <scope>NUCLEOTIDE SEQUENCE [LARGE SCALE GENOMIC DNA]</scope>
    <source>
        <strain evidence="1 2">5110</strain>
    </source>
</reference>
<comment type="caution">
    <text evidence="1">The sequence shown here is derived from an EMBL/GenBank/DDBJ whole genome shotgun (WGS) entry which is preliminary data.</text>
</comment>
<keyword evidence="2" id="KW-1185">Reference proteome</keyword>
<accession>A0A0C2IFA5</accession>
<sequence length="100" mass="10773">MPIQAMVEKTYGKHGGTLHDAKTSYGQTKTRYSGSWLWPCPIEIAATRLAVGLPPWTRSEEVQAAASRAPPTGFLHLVMIVNSGSRTCMNVLEPGAYAVG</sequence>
<name>A0A0C2IFA5_9PEZI</name>
<dbReference type="AlphaFoldDB" id="A0A0C2IFA5"/>
<proteinExistence type="predicted"/>
<dbReference type="RefSeq" id="XP_040615916.1">
    <property type="nucleotide sequence ID" value="XM_040763682.1"/>
</dbReference>
<gene>
    <name evidence="1" type="ORF">SPBR_05405</name>
</gene>
<dbReference type="GeneID" id="63678603"/>
<organism evidence="1 2">
    <name type="scientific">Sporothrix brasiliensis 5110</name>
    <dbReference type="NCBI Taxonomy" id="1398154"/>
    <lineage>
        <taxon>Eukaryota</taxon>
        <taxon>Fungi</taxon>
        <taxon>Dikarya</taxon>
        <taxon>Ascomycota</taxon>
        <taxon>Pezizomycotina</taxon>
        <taxon>Sordariomycetes</taxon>
        <taxon>Sordariomycetidae</taxon>
        <taxon>Ophiostomatales</taxon>
        <taxon>Ophiostomataceae</taxon>
        <taxon>Sporothrix</taxon>
    </lineage>
</organism>
<protein>
    <submittedName>
        <fullName evidence="1">Uncharacterized protein</fullName>
    </submittedName>
</protein>